<evidence type="ECO:0000256" key="2">
    <source>
        <dbReference type="ARBA" id="ARBA00022768"/>
    </source>
</evidence>
<dbReference type="SUPFAM" id="SSF54984">
    <property type="entry name" value="eEF-1beta-like"/>
    <property type="match status" value="1"/>
</dbReference>
<evidence type="ECO:0000313" key="5">
    <source>
        <dbReference type="EMBL" id="EFC40487.1"/>
    </source>
</evidence>
<dbReference type="SMART" id="SM00888">
    <property type="entry name" value="EF1_GNE"/>
    <property type="match status" value="1"/>
</dbReference>
<evidence type="ECO:0000256" key="3">
    <source>
        <dbReference type="ARBA" id="ARBA00022917"/>
    </source>
</evidence>
<name>D2VRM4_NAEGR</name>
<gene>
    <name evidence="5" type="ORF">NAEGRDRAFT_59029</name>
</gene>
<dbReference type="GeneID" id="8851059"/>
<dbReference type="GO" id="GO:0003746">
    <property type="term" value="F:translation elongation factor activity"/>
    <property type="evidence" value="ECO:0007669"/>
    <property type="project" value="UniProtKB-KW"/>
</dbReference>
<dbReference type="InterPro" id="IPR036219">
    <property type="entry name" value="eEF-1beta-like_sf"/>
</dbReference>
<dbReference type="Pfam" id="PF00736">
    <property type="entry name" value="EF1_GNE"/>
    <property type="match status" value="1"/>
</dbReference>
<feature type="domain" description="Translation elongation factor EF1B beta/delta subunit guanine nucleotide exchange" evidence="4">
    <location>
        <begin position="7"/>
        <end position="114"/>
    </location>
</feature>
<dbReference type="InterPro" id="IPR014038">
    <property type="entry name" value="EF1B_bsu/dsu_GNE"/>
</dbReference>
<dbReference type="AlphaFoldDB" id="D2VRM4"/>
<dbReference type="KEGG" id="ngr:NAEGRDRAFT_59029"/>
<dbReference type="OMA" id="FLEWGEI"/>
<comment type="similarity">
    <text evidence="1">Belongs to the EF-1-beta/EF-1-delta family.</text>
</comment>
<evidence type="ECO:0000259" key="4">
    <source>
        <dbReference type="SMART" id="SM00888"/>
    </source>
</evidence>
<evidence type="ECO:0000256" key="1">
    <source>
        <dbReference type="ARBA" id="ARBA00007411"/>
    </source>
</evidence>
<keyword evidence="2" id="KW-0251">Elongation factor</keyword>
<accession>D2VRM4</accession>
<dbReference type="VEuPathDB" id="AmoebaDB:NAEGRDRAFT_59029"/>
<keyword evidence="3" id="KW-0648">Protein biosynthesis</keyword>
<dbReference type="RefSeq" id="XP_002673231.1">
    <property type="nucleotide sequence ID" value="XM_002673185.1"/>
</dbReference>
<dbReference type="Proteomes" id="UP000006671">
    <property type="component" value="Unassembled WGS sequence"/>
</dbReference>
<proteinExistence type="inferred from homology"/>
<evidence type="ECO:0000313" key="6">
    <source>
        <dbReference type="Proteomes" id="UP000006671"/>
    </source>
</evidence>
<organism evidence="6">
    <name type="scientific">Naegleria gruberi</name>
    <name type="common">Amoeba</name>
    <dbReference type="NCBI Taxonomy" id="5762"/>
    <lineage>
        <taxon>Eukaryota</taxon>
        <taxon>Discoba</taxon>
        <taxon>Heterolobosea</taxon>
        <taxon>Tetramitia</taxon>
        <taxon>Eutetramitia</taxon>
        <taxon>Vahlkampfiidae</taxon>
        <taxon>Naegleria</taxon>
    </lineage>
</organism>
<sequence length="114" mass="13179">MAPKITKSQLILSVKPDLPDVDDETAEQMAVRMDQHLTDLEKRIRDVNIEFLEWGEIRREEMAYGLKMLKVIATIHNDDAVPLDRVVSLFYNEEEEEAVMEGVSSCEIDSWNKL</sequence>
<dbReference type="OrthoDB" id="331763at2759"/>
<dbReference type="Gene3D" id="3.30.70.60">
    <property type="match status" value="1"/>
</dbReference>
<reference evidence="5 6" key="1">
    <citation type="journal article" date="2010" name="Cell">
        <title>The genome of Naegleria gruberi illuminates early eukaryotic versatility.</title>
        <authorList>
            <person name="Fritz-Laylin L.K."/>
            <person name="Prochnik S.E."/>
            <person name="Ginger M.L."/>
            <person name="Dacks J.B."/>
            <person name="Carpenter M.L."/>
            <person name="Field M.C."/>
            <person name="Kuo A."/>
            <person name="Paredez A."/>
            <person name="Chapman J."/>
            <person name="Pham J."/>
            <person name="Shu S."/>
            <person name="Neupane R."/>
            <person name="Cipriano M."/>
            <person name="Mancuso J."/>
            <person name="Tu H."/>
            <person name="Salamov A."/>
            <person name="Lindquist E."/>
            <person name="Shapiro H."/>
            <person name="Lucas S."/>
            <person name="Grigoriev I.V."/>
            <person name="Cande W.Z."/>
            <person name="Fulton C."/>
            <person name="Rokhsar D.S."/>
            <person name="Dawson S.C."/>
        </authorList>
    </citation>
    <scope>NUCLEOTIDE SEQUENCE [LARGE SCALE GENOMIC DNA]</scope>
    <source>
        <strain evidence="5 6">NEG-M</strain>
    </source>
</reference>
<dbReference type="InterPro" id="IPR014717">
    <property type="entry name" value="Transl_elong_EF1B/ribsomal_bS6"/>
</dbReference>
<protein>
    <submittedName>
        <fullName evidence="5">Predicted protein</fullName>
    </submittedName>
</protein>
<dbReference type="EMBL" id="GG738892">
    <property type="protein sequence ID" value="EFC40487.1"/>
    <property type="molecule type" value="Genomic_DNA"/>
</dbReference>
<keyword evidence="6" id="KW-1185">Reference proteome</keyword>
<dbReference type="InParanoid" id="D2VRM4"/>